<dbReference type="GO" id="GO:0005975">
    <property type="term" value="P:carbohydrate metabolic process"/>
    <property type="evidence" value="ECO:0007669"/>
    <property type="project" value="InterPro"/>
</dbReference>
<evidence type="ECO:0000313" key="4">
    <source>
        <dbReference type="Proteomes" id="UP000319716"/>
    </source>
</evidence>
<dbReference type="GO" id="GO:0050081">
    <property type="term" value="F:maltose-6'-phosphate glucosidase activity"/>
    <property type="evidence" value="ECO:0007669"/>
    <property type="project" value="UniProtKB-EC"/>
</dbReference>
<keyword evidence="3" id="KW-0378">Hydrolase</keyword>
<dbReference type="AlphaFoldDB" id="A0A4Y1ZD02"/>
<keyword evidence="2" id="KW-1133">Transmembrane helix</keyword>
<feature type="transmembrane region" description="Helical" evidence="2">
    <location>
        <begin position="6"/>
        <end position="24"/>
    </location>
</feature>
<comment type="caution">
    <text evidence="3">The sequence shown here is derived from an EMBL/GenBank/DDBJ whole genome shotgun (WGS) entry which is preliminary data.</text>
</comment>
<evidence type="ECO:0000256" key="2">
    <source>
        <dbReference type="SAM" id="Phobius"/>
    </source>
</evidence>
<dbReference type="EC" id="3.2.1.122" evidence="3"/>
<dbReference type="SUPFAM" id="SSF51735">
    <property type="entry name" value="NAD(P)-binding Rossmann-fold domains"/>
    <property type="match status" value="1"/>
</dbReference>
<accession>A0A4Y1ZD02</accession>
<organism evidence="3 4">
    <name type="scientific">Sporolactobacillus inulinus</name>
    <dbReference type="NCBI Taxonomy" id="2078"/>
    <lineage>
        <taxon>Bacteria</taxon>
        <taxon>Bacillati</taxon>
        <taxon>Bacillota</taxon>
        <taxon>Bacilli</taxon>
        <taxon>Bacillales</taxon>
        <taxon>Sporolactobacillaceae</taxon>
        <taxon>Sporolactobacillus</taxon>
    </lineage>
</organism>
<gene>
    <name evidence="3" type="ORF">NBRC111894_2463</name>
</gene>
<reference evidence="3 4" key="1">
    <citation type="submission" date="2017-11" db="EMBL/GenBank/DDBJ databases">
        <title>Draft Genome Sequence of Sporolactobacillus inulinus NBRC 111894 Isolated from Koso, a Japanese Sugar-Vegetable Fermented Beverage.</title>
        <authorList>
            <person name="Chiou T.Y."/>
            <person name="Oshima K."/>
            <person name="Suda W."/>
            <person name="Hattori M."/>
            <person name="Takahashi T."/>
        </authorList>
    </citation>
    <scope>NUCLEOTIDE SEQUENCE [LARGE SCALE GENOMIC DNA]</scope>
    <source>
        <strain evidence="3 4">NBRC111894</strain>
    </source>
</reference>
<evidence type="ECO:0000256" key="1">
    <source>
        <dbReference type="ARBA" id="ARBA00023027"/>
    </source>
</evidence>
<proteinExistence type="predicted"/>
<keyword evidence="3" id="KW-0326">Glycosidase</keyword>
<keyword evidence="2" id="KW-0472">Membrane</keyword>
<sequence length="52" mass="5875">MKKFSIVIAGGGSTYTPGIVMTLLKHLDRFPIRQLKLYDNDGARQKSDCRCM</sequence>
<dbReference type="Gene3D" id="3.40.50.720">
    <property type="entry name" value="NAD(P)-binding Rossmann-like Domain"/>
    <property type="match status" value="1"/>
</dbReference>
<name>A0A4Y1ZD02_9BACL</name>
<protein>
    <submittedName>
        <fullName evidence="3">Maltose-6'-phosphate glucosidase</fullName>
        <ecNumber evidence="3">3.2.1.122</ecNumber>
    </submittedName>
</protein>
<dbReference type="InterPro" id="IPR001088">
    <property type="entry name" value="Glyco_hydro_4"/>
</dbReference>
<dbReference type="EMBL" id="BEXB01000018">
    <property type="protein sequence ID" value="GAY76909.1"/>
    <property type="molecule type" value="Genomic_DNA"/>
</dbReference>
<dbReference type="Proteomes" id="UP000319716">
    <property type="component" value="Unassembled WGS sequence"/>
</dbReference>
<keyword evidence="2" id="KW-0812">Transmembrane</keyword>
<keyword evidence="1" id="KW-0520">NAD</keyword>
<evidence type="ECO:0000313" key="3">
    <source>
        <dbReference type="EMBL" id="GAY76909.1"/>
    </source>
</evidence>
<dbReference type="Pfam" id="PF02056">
    <property type="entry name" value="Glyco_hydro_4"/>
    <property type="match status" value="1"/>
</dbReference>
<dbReference type="InterPro" id="IPR036291">
    <property type="entry name" value="NAD(P)-bd_dom_sf"/>
</dbReference>